<accession>A0A9Q0DL25</accession>
<evidence type="ECO:0000313" key="2">
    <source>
        <dbReference type="Proteomes" id="UP001148018"/>
    </source>
</evidence>
<dbReference type="AlphaFoldDB" id="A0A9Q0DL25"/>
<keyword evidence="2" id="KW-1185">Reference proteome</keyword>
<reference evidence="1" key="1">
    <citation type="submission" date="2022-07" db="EMBL/GenBank/DDBJ databases">
        <title>Chromosome-level genome of Muraenolepis orangiensis.</title>
        <authorList>
            <person name="Kim J."/>
        </authorList>
    </citation>
    <scope>NUCLEOTIDE SEQUENCE</scope>
    <source>
        <strain evidence="1">KU_S4_2022</strain>
        <tissue evidence="1">Muscle</tissue>
    </source>
</reference>
<protein>
    <submittedName>
        <fullName evidence="1">Uncharacterized protein</fullName>
    </submittedName>
</protein>
<dbReference type="Proteomes" id="UP001148018">
    <property type="component" value="Unassembled WGS sequence"/>
</dbReference>
<dbReference type="EMBL" id="JANIIK010000115">
    <property type="protein sequence ID" value="KAJ3589473.1"/>
    <property type="molecule type" value="Genomic_DNA"/>
</dbReference>
<evidence type="ECO:0000313" key="1">
    <source>
        <dbReference type="EMBL" id="KAJ3589473.1"/>
    </source>
</evidence>
<sequence>MALSVSEGSRSTDVKVPVVQDNAGTCTELVLRAVEPGGPLGVRRAAWFYRLVLPPGSTAWSTAWFYRLRAVTGLYRIVTGLSRIVTGLYRIVTGLSRIVTGLYRDWFVS</sequence>
<comment type="caution">
    <text evidence="1">The sequence shown here is derived from an EMBL/GenBank/DDBJ whole genome shotgun (WGS) entry which is preliminary data.</text>
</comment>
<gene>
    <name evidence="1" type="ORF">NHX12_010318</name>
</gene>
<name>A0A9Q0DL25_9TELE</name>
<organism evidence="1 2">
    <name type="scientific">Muraenolepis orangiensis</name>
    <name type="common">Patagonian moray cod</name>
    <dbReference type="NCBI Taxonomy" id="630683"/>
    <lineage>
        <taxon>Eukaryota</taxon>
        <taxon>Metazoa</taxon>
        <taxon>Chordata</taxon>
        <taxon>Craniata</taxon>
        <taxon>Vertebrata</taxon>
        <taxon>Euteleostomi</taxon>
        <taxon>Actinopterygii</taxon>
        <taxon>Neopterygii</taxon>
        <taxon>Teleostei</taxon>
        <taxon>Neoteleostei</taxon>
        <taxon>Acanthomorphata</taxon>
        <taxon>Zeiogadaria</taxon>
        <taxon>Gadariae</taxon>
        <taxon>Gadiformes</taxon>
        <taxon>Muraenolepidoidei</taxon>
        <taxon>Muraenolepididae</taxon>
        <taxon>Muraenolepis</taxon>
    </lineage>
</organism>
<proteinExistence type="predicted"/>